<dbReference type="AlphaFoldDB" id="F4PUN6"/>
<proteinExistence type="predicted"/>
<evidence type="ECO:0000256" key="1">
    <source>
        <dbReference type="ARBA" id="ARBA00022737"/>
    </source>
</evidence>
<sequence length="151" mass="16981">MIGDIPCTTDKGTWTGPNMVDKIFIPNVEGKEIASTSLEVETDSTTYTPTYKGTYTYLNRDIYEGFCLNGKRHGHGKMTFPTSSDQVISIEGNWKEDEVSYPTTITYSDVRIDYEDMSGYIAPLHTKVSLLIGQLKKLHAVNLKSFNQILK</sequence>
<dbReference type="Gene3D" id="2.20.110.10">
    <property type="entry name" value="Histone H3 K4-specific methyltransferase SET7/9 N-terminal domain"/>
    <property type="match status" value="1"/>
</dbReference>
<name>F4PUN6_CACFS</name>
<dbReference type="PANTHER" id="PTHR47825:SF1">
    <property type="entry name" value="G DOMAIN-CONTAINING PROTEIN-RELATED"/>
    <property type="match status" value="1"/>
</dbReference>
<dbReference type="InterPro" id="IPR003409">
    <property type="entry name" value="MORN"/>
</dbReference>
<evidence type="ECO:0000313" key="3">
    <source>
        <dbReference type="Proteomes" id="UP000007797"/>
    </source>
</evidence>
<organism evidence="2 3">
    <name type="scientific">Cavenderia fasciculata</name>
    <name type="common">Slime mold</name>
    <name type="synonym">Dictyostelium fasciculatum</name>
    <dbReference type="NCBI Taxonomy" id="261658"/>
    <lineage>
        <taxon>Eukaryota</taxon>
        <taxon>Amoebozoa</taxon>
        <taxon>Evosea</taxon>
        <taxon>Eumycetozoa</taxon>
        <taxon>Dictyostelia</taxon>
        <taxon>Acytosteliales</taxon>
        <taxon>Cavenderiaceae</taxon>
        <taxon>Cavenderia</taxon>
    </lineage>
</organism>
<reference evidence="3" key="1">
    <citation type="journal article" date="2011" name="Genome Res.">
        <title>Phylogeny-wide analysis of social amoeba genomes highlights ancient origins for complex intercellular communication.</title>
        <authorList>
            <person name="Heidel A.J."/>
            <person name="Lawal H.M."/>
            <person name="Felder M."/>
            <person name="Schilde C."/>
            <person name="Helps N.R."/>
            <person name="Tunggal B."/>
            <person name="Rivero F."/>
            <person name="John U."/>
            <person name="Schleicher M."/>
            <person name="Eichinger L."/>
            <person name="Platzer M."/>
            <person name="Noegel A.A."/>
            <person name="Schaap P."/>
            <person name="Gloeckner G."/>
        </authorList>
    </citation>
    <scope>NUCLEOTIDE SEQUENCE [LARGE SCALE GENOMIC DNA]</scope>
    <source>
        <strain evidence="3">SH3</strain>
    </source>
</reference>
<keyword evidence="3" id="KW-1185">Reference proteome</keyword>
<dbReference type="PANTHER" id="PTHR47825">
    <property type="entry name" value="AAA_23 DOMAIN-CONTAINING PROTEIN"/>
    <property type="match status" value="1"/>
</dbReference>
<dbReference type="RefSeq" id="XP_004359751.1">
    <property type="nucleotide sequence ID" value="XM_004359694.1"/>
</dbReference>
<dbReference type="STRING" id="1054147.F4PUN6"/>
<dbReference type="Proteomes" id="UP000007797">
    <property type="component" value="Unassembled WGS sequence"/>
</dbReference>
<dbReference type="EMBL" id="GL883010">
    <property type="protein sequence ID" value="EGG21900.1"/>
    <property type="molecule type" value="Genomic_DNA"/>
</dbReference>
<protein>
    <submittedName>
        <fullName evidence="2">Uncharacterized protein</fullName>
    </submittedName>
</protein>
<dbReference type="SMART" id="SM00698">
    <property type="entry name" value="MORN"/>
    <property type="match status" value="1"/>
</dbReference>
<keyword evidence="1" id="KW-0677">Repeat</keyword>
<evidence type="ECO:0000313" key="2">
    <source>
        <dbReference type="EMBL" id="EGG21900.1"/>
    </source>
</evidence>
<accession>F4PUN6</accession>
<gene>
    <name evidence="2" type="ORF">DFA_01786</name>
</gene>
<dbReference type="GeneID" id="14873919"/>
<dbReference type="OrthoDB" id="294378at2759"/>
<dbReference type="SUPFAM" id="SSF82185">
    <property type="entry name" value="Histone H3 K4-specific methyltransferase SET7/9 N-terminal domain"/>
    <property type="match status" value="1"/>
</dbReference>
<dbReference type="KEGG" id="dfa:DFA_01786"/>